<dbReference type="SUPFAM" id="SSF48350">
    <property type="entry name" value="GTPase activation domain, GAP"/>
    <property type="match status" value="1"/>
</dbReference>
<evidence type="ECO:0000256" key="1">
    <source>
        <dbReference type="SAM" id="MobiDB-lite"/>
    </source>
</evidence>
<accession>A0ABP0D937</accession>
<protein>
    <recommendedName>
        <fullName evidence="2">Rho-GAP domain-containing protein</fullName>
    </recommendedName>
</protein>
<feature type="compositionally biased region" description="Polar residues" evidence="1">
    <location>
        <begin position="486"/>
        <end position="495"/>
    </location>
</feature>
<feature type="compositionally biased region" description="Low complexity" evidence="1">
    <location>
        <begin position="373"/>
        <end position="383"/>
    </location>
</feature>
<feature type="region of interest" description="Disordered" evidence="1">
    <location>
        <begin position="99"/>
        <end position="140"/>
    </location>
</feature>
<feature type="compositionally biased region" description="Basic and acidic residues" evidence="1">
    <location>
        <begin position="473"/>
        <end position="483"/>
    </location>
</feature>
<dbReference type="CDD" id="cd00159">
    <property type="entry name" value="RhoGAP"/>
    <property type="match status" value="1"/>
</dbReference>
<keyword evidence="4" id="KW-1185">Reference proteome</keyword>
<organism evidence="3 4">
    <name type="scientific">Sporothrix epigloea</name>
    <dbReference type="NCBI Taxonomy" id="1892477"/>
    <lineage>
        <taxon>Eukaryota</taxon>
        <taxon>Fungi</taxon>
        <taxon>Dikarya</taxon>
        <taxon>Ascomycota</taxon>
        <taxon>Pezizomycotina</taxon>
        <taxon>Sordariomycetes</taxon>
        <taxon>Sordariomycetidae</taxon>
        <taxon>Ophiostomatales</taxon>
        <taxon>Ophiostomataceae</taxon>
        <taxon>Sporothrix</taxon>
    </lineage>
</organism>
<gene>
    <name evidence="3" type="ORF">SEPCBS57363_001227</name>
</gene>
<dbReference type="PANTHER" id="PTHR45808">
    <property type="entry name" value="RHO GTPASE-ACTIVATING PROTEIN 68F"/>
    <property type="match status" value="1"/>
</dbReference>
<proteinExistence type="predicted"/>
<sequence>MDRPSLDTTQQVGSVTTDRHILWDSTASWTSTGSEAEETLISSIDNTNELPRQSLLLQEYNRVAEKRGIRPILYSADEGDGDDLAEGDSHVGDRRNWFARTFGKPSAPTSRRSSRHKRSDSDPSDPTQSRPYSSKPDAVDTLKSQSLQTLVRICGKSFLYLPCEYATRSLMLPTCFRAAAQYLVLNGPKTRGIFRVSGSMRVVNELYDYYCINLGDDADIATTVRSPNLPFHIKAGAHDVASMFKRLLAGLPGGILGHLQLFGALVEIQKMDGHASNEVLESGKSDPAHIKAHLIALTIGSAPGPLRRELICCVFGLLSLIGHAAETQGTTQATPGSSLPHSELMGYAALGIIFGPLLMGNLLDSYSCGRMSSEASMPASPSSGPFFHSTPSPQSKPDKRRKSMASEKHALAALPSTLDKILLANDVAEMLITNWRTIVNKMKHMGIMRKDSMPQNPHQDRSAQPLSRSLRPSKSETFTDHDMSAMVNQSSQLHSSKLRKTRSASNTHNPDGAMSCKSFLIL</sequence>
<evidence type="ECO:0000313" key="4">
    <source>
        <dbReference type="Proteomes" id="UP001642501"/>
    </source>
</evidence>
<reference evidence="3 4" key="1">
    <citation type="submission" date="2024-01" db="EMBL/GenBank/DDBJ databases">
        <authorList>
            <person name="Allen C."/>
            <person name="Tagirdzhanova G."/>
        </authorList>
    </citation>
    <scope>NUCLEOTIDE SEQUENCE [LARGE SCALE GENOMIC DNA]</scope>
    <source>
        <strain evidence="3 4">CBS 573.63</strain>
    </source>
</reference>
<feature type="domain" description="Rho-GAP" evidence="2">
    <location>
        <begin position="170"/>
        <end position="436"/>
    </location>
</feature>
<dbReference type="EMBL" id="CAWUOM010000012">
    <property type="protein sequence ID" value="CAK7264728.1"/>
    <property type="molecule type" value="Genomic_DNA"/>
</dbReference>
<dbReference type="InterPro" id="IPR008936">
    <property type="entry name" value="Rho_GTPase_activation_prot"/>
</dbReference>
<dbReference type="InterPro" id="IPR000198">
    <property type="entry name" value="RhoGAP_dom"/>
</dbReference>
<dbReference type="Proteomes" id="UP001642501">
    <property type="component" value="Unassembled WGS sequence"/>
</dbReference>
<comment type="caution">
    <text evidence="3">The sequence shown here is derived from an EMBL/GenBank/DDBJ whole genome shotgun (WGS) entry which is preliminary data.</text>
</comment>
<feature type="region of interest" description="Disordered" evidence="1">
    <location>
        <begin position="373"/>
        <end position="407"/>
    </location>
</feature>
<feature type="region of interest" description="Disordered" evidence="1">
    <location>
        <begin position="450"/>
        <end position="511"/>
    </location>
</feature>
<dbReference type="PANTHER" id="PTHR45808:SF2">
    <property type="entry name" value="RHO GTPASE-ACTIVATING PROTEIN 68F"/>
    <property type="match status" value="1"/>
</dbReference>
<dbReference type="Pfam" id="PF00620">
    <property type="entry name" value="RhoGAP"/>
    <property type="match status" value="1"/>
</dbReference>
<evidence type="ECO:0000259" key="2">
    <source>
        <dbReference type="SMART" id="SM00324"/>
    </source>
</evidence>
<dbReference type="Gene3D" id="1.10.555.10">
    <property type="entry name" value="Rho GTPase activation protein"/>
    <property type="match status" value="1"/>
</dbReference>
<evidence type="ECO:0000313" key="3">
    <source>
        <dbReference type="EMBL" id="CAK7264728.1"/>
    </source>
</evidence>
<dbReference type="SMART" id="SM00324">
    <property type="entry name" value="RhoGAP"/>
    <property type="match status" value="1"/>
</dbReference>
<name>A0ABP0D937_9PEZI</name>
<feature type="compositionally biased region" description="Polar residues" evidence="1">
    <location>
        <begin position="453"/>
        <end position="472"/>
    </location>
</feature>